<sequence>MSCCPPPVIVSGGGGGGEGGTYDPGMLAVPVVLCDDNGPFVRRFVFDAETGAPSGPPVDTALDGSTAYTPSGQVGVCGPAASDPGSQVCPSRIVERCRCDDADGDGIAEVTYTELLLIDGCTGEIKSVGTYTADLSAAYTAVAPMPCQEGGVPPAVTAQARRVVLEAGQTWNLDDHAGVKTLSLTSLGQATITTEDGATPLIEGESVGWSTSGEPLAGPLTVDVESGSVRVTWTTAAAVEG</sequence>
<evidence type="ECO:0008006" key="3">
    <source>
        <dbReference type="Google" id="ProtNLM"/>
    </source>
</evidence>
<evidence type="ECO:0000313" key="1">
    <source>
        <dbReference type="EMBL" id="MFB9476810.1"/>
    </source>
</evidence>
<reference evidence="1 2" key="1">
    <citation type="submission" date="2024-09" db="EMBL/GenBank/DDBJ databases">
        <authorList>
            <person name="Sun Q."/>
            <person name="Mori K."/>
        </authorList>
    </citation>
    <scope>NUCLEOTIDE SEQUENCE [LARGE SCALE GENOMIC DNA]</scope>
    <source>
        <strain evidence="1 2">JCM 3324</strain>
    </source>
</reference>
<keyword evidence="2" id="KW-1185">Reference proteome</keyword>
<organism evidence="1 2">
    <name type="scientific">Nonomuraea salmonea</name>
    <dbReference type="NCBI Taxonomy" id="46181"/>
    <lineage>
        <taxon>Bacteria</taxon>
        <taxon>Bacillati</taxon>
        <taxon>Actinomycetota</taxon>
        <taxon>Actinomycetes</taxon>
        <taxon>Streptosporangiales</taxon>
        <taxon>Streptosporangiaceae</taxon>
        <taxon>Nonomuraea</taxon>
    </lineage>
</organism>
<dbReference type="EMBL" id="JBHMCF010000057">
    <property type="protein sequence ID" value="MFB9476810.1"/>
    <property type="molecule type" value="Genomic_DNA"/>
</dbReference>
<proteinExistence type="predicted"/>
<protein>
    <recommendedName>
        <fullName evidence="3">Lipoprotein</fullName>
    </recommendedName>
</protein>
<dbReference type="RefSeq" id="WP_379485184.1">
    <property type="nucleotide sequence ID" value="NZ_JBHMCF010000057.1"/>
</dbReference>
<accession>A0ABV5P2K6</accession>
<evidence type="ECO:0000313" key="2">
    <source>
        <dbReference type="Proteomes" id="UP001589568"/>
    </source>
</evidence>
<comment type="caution">
    <text evidence="1">The sequence shown here is derived from an EMBL/GenBank/DDBJ whole genome shotgun (WGS) entry which is preliminary data.</text>
</comment>
<dbReference type="Proteomes" id="UP001589568">
    <property type="component" value="Unassembled WGS sequence"/>
</dbReference>
<gene>
    <name evidence="1" type="ORF">ACFFR3_45600</name>
</gene>
<name>A0ABV5P2K6_9ACTN</name>